<dbReference type="InterPro" id="IPR017441">
    <property type="entry name" value="Protein_kinase_ATP_BS"/>
</dbReference>
<feature type="domain" description="Protein kinase" evidence="8">
    <location>
        <begin position="2"/>
        <end position="256"/>
    </location>
</feature>
<dbReference type="InterPro" id="IPR000719">
    <property type="entry name" value="Prot_kinase_dom"/>
</dbReference>
<dbReference type="Pfam" id="PF00069">
    <property type="entry name" value="Pkinase"/>
    <property type="match status" value="1"/>
</dbReference>
<feature type="non-terminal residue" evidence="9">
    <location>
        <position position="261"/>
    </location>
</feature>
<dbReference type="PANTHER" id="PTHR24353:SF147">
    <property type="entry name" value="CGMP-DEPENDENT SERINE_THREONIN PROTEIN KINASE-RELATED"/>
    <property type="match status" value="1"/>
</dbReference>
<keyword evidence="10" id="KW-1185">Reference proteome</keyword>
<dbReference type="OMA" id="CCRYEAE"/>
<evidence type="ECO:0000256" key="7">
    <source>
        <dbReference type="RuleBase" id="RU000304"/>
    </source>
</evidence>
<evidence type="ECO:0000313" key="10">
    <source>
        <dbReference type="Proteomes" id="UP000002729"/>
    </source>
</evidence>
<dbReference type="AlphaFoldDB" id="F0Y7W3"/>
<evidence type="ECO:0000259" key="8">
    <source>
        <dbReference type="PROSITE" id="PS50011"/>
    </source>
</evidence>
<dbReference type="eggNOG" id="KOG0616">
    <property type="taxonomic scope" value="Eukaryota"/>
</dbReference>
<dbReference type="PIRSF" id="PIRSF000654">
    <property type="entry name" value="Integrin-linked_kinase"/>
    <property type="match status" value="1"/>
</dbReference>
<gene>
    <name evidence="9" type="ORF">AURANDRAFT_3822</name>
</gene>
<evidence type="ECO:0000256" key="2">
    <source>
        <dbReference type="ARBA" id="ARBA00022679"/>
    </source>
</evidence>
<keyword evidence="2" id="KW-0808">Transferase</keyword>
<keyword evidence="1 7" id="KW-0723">Serine/threonine-protein kinase</keyword>
<dbReference type="InterPro" id="IPR008271">
    <property type="entry name" value="Ser/Thr_kinase_AS"/>
</dbReference>
<evidence type="ECO:0000256" key="5">
    <source>
        <dbReference type="ARBA" id="ARBA00022840"/>
    </source>
</evidence>
<evidence type="ECO:0000256" key="4">
    <source>
        <dbReference type="ARBA" id="ARBA00022777"/>
    </source>
</evidence>
<dbReference type="OrthoDB" id="63267at2759"/>
<feature type="non-terminal residue" evidence="9">
    <location>
        <position position="1"/>
    </location>
</feature>
<comment type="similarity">
    <text evidence="7">Belongs to the protein kinase superfamily.</text>
</comment>
<dbReference type="SUPFAM" id="SSF56112">
    <property type="entry name" value="Protein kinase-like (PK-like)"/>
    <property type="match status" value="1"/>
</dbReference>
<dbReference type="InterPro" id="IPR011009">
    <property type="entry name" value="Kinase-like_dom_sf"/>
</dbReference>
<dbReference type="PANTHER" id="PTHR24353">
    <property type="entry name" value="CYCLIC NUCLEOTIDE-DEPENDENT PROTEIN KINASE"/>
    <property type="match status" value="1"/>
</dbReference>
<dbReference type="GO" id="GO:0004674">
    <property type="term" value="F:protein serine/threonine kinase activity"/>
    <property type="evidence" value="ECO:0007669"/>
    <property type="project" value="UniProtKB-KW"/>
</dbReference>
<dbReference type="PROSITE" id="PS00108">
    <property type="entry name" value="PROTEIN_KINASE_ST"/>
    <property type="match status" value="1"/>
</dbReference>
<sequence length="261" mass="29815">DLKHICPLGQGAFGKVTRVMHTSTETHYALKAQAKSAIVEQELQNTVLQEREVLMQLDHPFVLKLACAFQDDKYIYFLLELLPGGELYKHMTKRKRFTEPETKFFASSVILGFQHMHEKNMAYRDLKPENLVLDAEGFLKVVDLGLAKMVEGKTFTMCGTPDYLSPEVILNEGHDKSVDYWALGVLLFEFVNGVPPFCADEPMRIFDNILSNRIKMPSHFGRHLSDIIRKFCKSKPSARLGNGRKGFGAIKKHRFFSGFPW</sequence>
<organism evidence="10">
    <name type="scientific">Aureococcus anophagefferens</name>
    <name type="common">Harmful bloom alga</name>
    <dbReference type="NCBI Taxonomy" id="44056"/>
    <lineage>
        <taxon>Eukaryota</taxon>
        <taxon>Sar</taxon>
        <taxon>Stramenopiles</taxon>
        <taxon>Ochrophyta</taxon>
        <taxon>Pelagophyceae</taxon>
        <taxon>Pelagomonadales</taxon>
        <taxon>Pelagomonadaceae</taxon>
        <taxon>Aureococcus</taxon>
    </lineage>
</organism>
<reference evidence="9 10" key="1">
    <citation type="journal article" date="2011" name="Proc. Natl. Acad. Sci. U.S.A.">
        <title>Niche of harmful alga Aureococcus anophagefferens revealed through ecogenomics.</title>
        <authorList>
            <person name="Gobler C.J."/>
            <person name="Berry D.L."/>
            <person name="Dyhrman S.T."/>
            <person name="Wilhelm S.W."/>
            <person name="Salamov A."/>
            <person name="Lobanov A.V."/>
            <person name="Zhang Y."/>
            <person name="Collier J.L."/>
            <person name="Wurch L.L."/>
            <person name="Kustka A.B."/>
            <person name="Dill B.D."/>
            <person name="Shah M."/>
            <person name="VerBerkmoes N.C."/>
            <person name="Kuo A."/>
            <person name="Terry A."/>
            <person name="Pangilinan J."/>
            <person name="Lindquist E.A."/>
            <person name="Lucas S."/>
            <person name="Paulsen I.T."/>
            <person name="Hattenrath-Lehmann T.K."/>
            <person name="Talmage S.C."/>
            <person name="Walker E.A."/>
            <person name="Koch F."/>
            <person name="Burson A.M."/>
            <person name="Marcoval M.A."/>
            <person name="Tang Y.Z."/>
            <person name="Lecleir G.R."/>
            <person name="Coyne K.J."/>
            <person name="Berg G.M."/>
            <person name="Bertrand E.M."/>
            <person name="Saito M.A."/>
            <person name="Gladyshev V.N."/>
            <person name="Grigoriev I.V."/>
        </authorList>
    </citation>
    <scope>NUCLEOTIDE SEQUENCE [LARGE SCALE GENOMIC DNA]</scope>
    <source>
        <strain evidence="10">CCMP 1984</strain>
    </source>
</reference>
<dbReference type="PROSITE" id="PS50011">
    <property type="entry name" value="PROTEIN_KINASE_DOM"/>
    <property type="match status" value="1"/>
</dbReference>
<dbReference type="EMBL" id="GL833127">
    <property type="protein sequence ID" value="EGB08503.1"/>
    <property type="molecule type" value="Genomic_DNA"/>
</dbReference>
<name>F0Y7W3_AURAN</name>
<dbReference type="GO" id="GO:0005524">
    <property type="term" value="F:ATP binding"/>
    <property type="evidence" value="ECO:0007669"/>
    <property type="project" value="UniProtKB-UniRule"/>
</dbReference>
<dbReference type="Gene3D" id="3.30.200.20">
    <property type="entry name" value="Phosphorylase Kinase, domain 1"/>
    <property type="match status" value="1"/>
</dbReference>
<keyword evidence="5 6" id="KW-0067">ATP-binding</keyword>
<accession>F0Y7W3</accession>
<proteinExistence type="inferred from homology"/>
<dbReference type="InParanoid" id="F0Y7W3"/>
<dbReference type="PROSITE" id="PS00107">
    <property type="entry name" value="PROTEIN_KINASE_ATP"/>
    <property type="match status" value="1"/>
</dbReference>
<protein>
    <recommendedName>
        <fullName evidence="8">Protein kinase domain-containing protein</fullName>
    </recommendedName>
</protein>
<keyword evidence="4" id="KW-0418">Kinase</keyword>
<evidence type="ECO:0000256" key="1">
    <source>
        <dbReference type="ARBA" id="ARBA00022527"/>
    </source>
</evidence>
<evidence type="ECO:0000256" key="6">
    <source>
        <dbReference type="PROSITE-ProRule" id="PRU10141"/>
    </source>
</evidence>
<dbReference type="KEGG" id="aaf:AURANDRAFT_3822"/>
<dbReference type="RefSeq" id="XP_009036444.1">
    <property type="nucleotide sequence ID" value="XM_009038196.1"/>
</dbReference>
<evidence type="ECO:0000256" key="3">
    <source>
        <dbReference type="ARBA" id="ARBA00022741"/>
    </source>
</evidence>
<dbReference type="FunFam" id="3.30.200.20:FF:000042">
    <property type="entry name" value="Aurora kinase A"/>
    <property type="match status" value="1"/>
</dbReference>
<keyword evidence="3 6" id="KW-0547">Nucleotide-binding</keyword>
<feature type="binding site" evidence="6">
    <location>
        <position position="31"/>
    </location>
    <ligand>
        <name>ATP</name>
        <dbReference type="ChEBI" id="CHEBI:30616"/>
    </ligand>
</feature>
<dbReference type="SMART" id="SM00220">
    <property type="entry name" value="S_TKc"/>
    <property type="match status" value="1"/>
</dbReference>
<dbReference type="Proteomes" id="UP000002729">
    <property type="component" value="Unassembled WGS sequence"/>
</dbReference>
<evidence type="ECO:0000313" key="9">
    <source>
        <dbReference type="EMBL" id="EGB08503.1"/>
    </source>
</evidence>
<dbReference type="Gene3D" id="1.10.510.10">
    <property type="entry name" value="Transferase(Phosphotransferase) domain 1"/>
    <property type="match status" value="1"/>
</dbReference>
<dbReference type="GeneID" id="20221842"/>